<dbReference type="AlphaFoldDB" id="A0AAV7NKL6"/>
<evidence type="ECO:0000313" key="3">
    <source>
        <dbReference type="Proteomes" id="UP001066276"/>
    </source>
</evidence>
<keyword evidence="3" id="KW-1185">Reference proteome</keyword>
<proteinExistence type="predicted"/>
<dbReference type="Proteomes" id="UP001066276">
    <property type="component" value="Chromosome 8"/>
</dbReference>
<feature type="region of interest" description="Disordered" evidence="1">
    <location>
        <begin position="21"/>
        <end position="67"/>
    </location>
</feature>
<feature type="compositionally biased region" description="Low complexity" evidence="1">
    <location>
        <begin position="41"/>
        <end position="52"/>
    </location>
</feature>
<gene>
    <name evidence="2" type="ORF">NDU88_004273</name>
</gene>
<name>A0AAV7NKL6_PLEWA</name>
<evidence type="ECO:0000313" key="2">
    <source>
        <dbReference type="EMBL" id="KAJ1116054.1"/>
    </source>
</evidence>
<feature type="compositionally biased region" description="Polar residues" evidence="1">
    <location>
        <begin position="25"/>
        <end position="35"/>
    </location>
</feature>
<organism evidence="2 3">
    <name type="scientific">Pleurodeles waltl</name>
    <name type="common">Iberian ribbed newt</name>
    <dbReference type="NCBI Taxonomy" id="8319"/>
    <lineage>
        <taxon>Eukaryota</taxon>
        <taxon>Metazoa</taxon>
        <taxon>Chordata</taxon>
        <taxon>Craniata</taxon>
        <taxon>Vertebrata</taxon>
        <taxon>Euteleostomi</taxon>
        <taxon>Amphibia</taxon>
        <taxon>Batrachia</taxon>
        <taxon>Caudata</taxon>
        <taxon>Salamandroidea</taxon>
        <taxon>Salamandridae</taxon>
        <taxon>Pleurodelinae</taxon>
        <taxon>Pleurodeles</taxon>
    </lineage>
</organism>
<reference evidence="2" key="1">
    <citation type="journal article" date="2022" name="bioRxiv">
        <title>Sequencing and chromosome-scale assembly of the giantPleurodeles waltlgenome.</title>
        <authorList>
            <person name="Brown T."/>
            <person name="Elewa A."/>
            <person name="Iarovenko S."/>
            <person name="Subramanian E."/>
            <person name="Araus A.J."/>
            <person name="Petzold A."/>
            <person name="Susuki M."/>
            <person name="Suzuki K.-i.T."/>
            <person name="Hayashi T."/>
            <person name="Toyoda A."/>
            <person name="Oliveira C."/>
            <person name="Osipova E."/>
            <person name="Leigh N.D."/>
            <person name="Simon A."/>
            <person name="Yun M.H."/>
        </authorList>
    </citation>
    <scope>NUCLEOTIDE SEQUENCE</scope>
    <source>
        <strain evidence="2">20211129_DDA</strain>
        <tissue evidence="2">Liver</tissue>
    </source>
</reference>
<comment type="caution">
    <text evidence="2">The sequence shown here is derived from an EMBL/GenBank/DDBJ whole genome shotgun (WGS) entry which is preliminary data.</text>
</comment>
<evidence type="ECO:0000256" key="1">
    <source>
        <dbReference type="SAM" id="MobiDB-lite"/>
    </source>
</evidence>
<protein>
    <submittedName>
        <fullName evidence="2">Uncharacterized protein</fullName>
    </submittedName>
</protein>
<dbReference type="EMBL" id="JANPWB010000012">
    <property type="protein sequence ID" value="KAJ1116054.1"/>
    <property type="molecule type" value="Genomic_DNA"/>
</dbReference>
<accession>A0AAV7NKL6</accession>
<sequence>MDSPGSRWFSLRPMMVPATAHRSSRLLSTPTGWTTNRRDASLGSPLPGASSSHLRGHKGDMGPQVKKGWGRGSLSLYAVPQCLWENPSSPRASLTLSVSHPAQRLREQHARTSGLQLPAAAFPPGAHGGKAPCVCPLHCRGGTGSVRPMGLEWGLLHLRNSSLVSRSAQSSPATPHGLSLSSSVRRSCMCARLQGHALILVEDVPTYCVGLLQEPLTQPRGSPPGPADSSCATFTAGPRGGSISAGSLTGPDGAAELLAHHLGWVSHAPS</sequence>